<dbReference type="GO" id="GO:0005615">
    <property type="term" value="C:extracellular space"/>
    <property type="evidence" value="ECO:0007669"/>
    <property type="project" value="InterPro"/>
</dbReference>
<keyword evidence="8" id="KW-0378">Hydrolase</keyword>
<feature type="domain" description="Peptidase metallopeptidase" evidence="10">
    <location>
        <begin position="11"/>
        <end position="204"/>
    </location>
</feature>
<evidence type="ECO:0000256" key="7">
    <source>
        <dbReference type="ARBA" id="ARBA00022737"/>
    </source>
</evidence>
<keyword evidence="12" id="KW-1185">Reference proteome</keyword>
<comment type="subcellular location">
    <subcellularLocation>
        <location evidence="2">Secreted</location>
    </subcellularLocation>
</comment>
<dbReference type="AlphaFoldDB" id="A0A6L6Q4R8"/>
<dbReference type="InterPro" id="IPR034033">
    <property type="entry name" value="Serralysin-like"/>
</dbReference>
<dbReference type="InterPro" id="IPR011049">
    <property type="entry name" value="Serralysin-like_metalloprot_C"/>
</dbReference>
<comment type="similarity">
    <text evidence="3">Belongs to the peptidase M10B family.</text>
</comment>
<dbReference type="InterPro" id="IPR006026">
    <property type="entry name" value="Peptidase_Metallo"/>
</dbReference>
<evidence type="ECO:0000256" key="3">
    <source>
        <dbReference type="ARBA" id="ARBA00009490"/>
    </source>
</evidence>
<keyword evidence="5" id="KW-0645">Protease</keyword>
<evidence type="ECO:0000256" key="5">
    <source>
        <dbReference type="ARBA" id="ARBA00022670"/>
    </source>
</evidence>
<keyword evidence="9" id="KW-0862">Zinc</keyword>
<dbReference type="SUPFAM" id="SSF51120">
    <property type="entry name" value="beta-Roll"/>
    <property type="match status" value="2"/>
</dbReference>
<comment type="cofactor">
    <cofactor evidence="1">
        <name>Ca(2+)</name>
        <dbReference type="ChEBI" id="CHEBI:29108"/>
    </cofactor>
</comment>
<dbReference type="Proteomes" id="UP000484015">
    <property type="component" value="Unassembled WGS sequence"/>
</dbReference>
<evidence type="ECO:0000256" key="2">
    <source>
        <dbReference type="ARBA" id="ARBA00004613"/>
    </source>
</evidence>
<evidence type="ECO:0000256" key="1">
    <source>
        <dbReference type="ARBA" id="ARBA00001913"/>
    </source>
</evidence>
<evidence type="ECO:0000259" key="10">
    <source>
        <dbReference type="SMART" id="SM00235"/>
    </source>
</evidence>
<dbReference type="Pfam" id="PF00353">
    <property type="entry name" value="HemolysinCabind"/>
    <property type="match status" value="2"/>
</dbReference>
<dbReference type="Pfam" id="PF00413">
    <property type="entry name" value="Peptidase_M10"/>
    <property type="match status" value="1"/>
</dbReference>
<evidence type="ECO:0000256" key="9">
    <source>
        <dbReference type="ARBA" id="ARBA00022833"/>
    </source>
</evidence>
<evidence type="ECO:0000313" key="12">
    <source>
        <dbReference type="Proteomes" id="UP000484015"/>
    </source>
</evidence>
<evidence type="ECO:0000313" key="11">
    <source>
        <dbReference type="EMBL" id="MTW04853.1"/>
    </source>
</evidence>
<dbReference type="GO" id="GO:0031012">
    <property type="term" value="C:extracellular matrix"/>
    <property type="evidence" value="ECO:0007669"/>
    <property type="project" value="InterPro"/>
</dbReference>
<name>A0A6L6Q4R8_9BURK</name>
<reference evidence="11 12" key="1">
    <citation type="submission" date="2019-11" db="EMBL/GenBank/DDBJ databases">
        <title>Type strains purchased from KCTC, JCM and DSMZ.</title>
        <authorList>
            <person name="Lu H."/>
        </authorList>
    </citation>
    <scope>NUCLEOTIDE SEQUENCE [LARGE SCALE GENOMIC DNA]</scope>
    <source>
        <strain evidence="11 12">KCTC 42409</strain>
    </source>
</reference>
<dbReference type="GO" id="GO:0004222">
    <property type="term" value="F:metalloendopeptidase activity"/>
    <property type="evidence" value="ECO:0007669"/>
    <property type="project" value="InterPro"/>
</dbReference>
<dbReference type="OrthoDB" id="480426at2"/>
<dbReference type="InterPro" id="IPR013858">
    <property type="entry name" value="Peptidase_M10B_C"/>
</dbReference>
<sequence length="568" mass="59848">MSLATGINAIDSLVYSSWTGQAGLPVTLNYQFLTAPPSGASSEDRNGFKPMTEVQKQATRDALQLWANVANIKFVEVSSSIAADIRLGTNYQGDTSSGYSYLPEPGVNQVELYLNNGGTYNTDYTPGTFGPSVLLHEIGHTLGLKHPGDYNSTGDAIDGPFLPASTDNLDYTQMSYRQSVTNRNKYPVTPMLYDIQAVQYLYGANLSYHAGDDVYAFTNTQAASCIWDAGGYNTFDFSGCTGFTTIDLHAGAFSSTRLSIGNVSIAYNVTVQGVVTGAGGATVRLNDAGDTVSGGSGADLVYVGAGDDTINGGGGIDTVSFNGIYASYKIVRSGDTVVVTGQGKDTLTGVETLQFADRTVNVADLLQAASGGTSGNDRFVAQPGSETFDGGVGLDTVVYGGAKSTYTVNNGTALQIVDNTGTDTLISIERVQFADGALAFDTSGTAGQAYRLYRAAFNRTPDDKGLGYWIYQIDKGLALHDAAGSFVGSTEFKERYGASTTDAAFVDLLYQNVLHRAPDASGAAYWNNVLHGGEPRENVLMYFSESTENVAGAASLIGNGISYTPWLG</sequence>
<dbReference type="SUPFAM" id="SSF55486">
    <property type="entry name" value="Metalloproteases ('zincins'), catalytic domain"/>
    <property type="match status" value="1"/>
</dbReference>
<dbReference type="GO" id="GO:0008270">
    <property type="term" value="F:zinc ion binding"/>
    <property type="evidence" value="ECO:0007669"/>
    <property type="project" value="InterPro"/>
</dbReference>
<accession>A0A6L6Q4R8</accession>
<dbReference type="PANTHER" id="PTHR10201">
    <property type="entry name" value="MATRIX METALLOPROTEINASE"/>
    <property type="match status" value="1"/>
</dbReference>
<dbReference type="Gene3D" id="2.150.10.10">
    <property type="entry name" value="Serralysin-like metalloprotease, C-terminal"/>
    <property type="match status" value="1"/>
</dbReference>
<dbReference type="InterPro" id="IPR038255">
    <property type="entry name" value="PBS_linker_sf"/>
</dbReference>
<dbReference type="Pfam" id="PF08548">
    <property type="entry name" value="Peptidase_M10_C"/>
    <property type="match status" value="1"/>
</dbReference>
<dbReference type="CDD" id="cd04277">
    <property type="entry name" value="ZnMc_serralysin_like"/>
    <property type="match status" value="1"/>
</dbReference>
<comment type="caution">
    <text evidence="11">The sequence shown here is derived from an EMBL/GenBank/DDBJ whole genome shotgun (WGS) entry which is preliminary data.</text>
</comment>
<dbReference type="SMART" id="SM00235">
    <property type="entry name" value="ZnMc"/>
    <property type="match status" value="1"/>
</dbReference>
<dbReference type="Pfam" id="PF13946">
    <property type="entry name" value="DUF4214"/>
    <property type="match status" value="1"/>
</dbReference>
<organism evidence="11 12">
    <name type="scientific">Pseudoduganella ginsengisoli</name>
    <dbReference type="NCBI Taxonomy" id="1462440"/>
    <lineage>
        <taxon>Bacteria</taxon>
        <taxon>Pseudomonadati</taxon>
        <taxon>Pseudomonadota</taxon>
        <taxon>Betaproteobacteria</taxon>
        <taxon>Burkholderiales</taxon>
        <taxon>Oxalobacteraceae</taxon>
        <taxon>Telluria group</taxon>
        <taxon>Pseudoduganella</taxon>
    </lineage>
</organism>
<protein>
    <submittedName>
        <fullName evidence="11">DUF4214 domain-containing protein</fullName>
    </submittedName>
</protein>
<keyword evidence="6" id="KW-0479">Metal-binding</keyword>
<evidence type="ECO:0000256" key="8">
    <source>
        <dbReference type="ARBA" id="ARBA00022801"/>
    </source>
</evidence>
<dbReference type="InterPro" id="IPR025282">
    <property type="entry name" value="DUF4214"/>
</dbReference>
<gene>
    <name evidence="11" type="ORF">GM668_22515</name>
</gene>
<dbReference type="InterPro" id="IPR001818">
    <property type="entry name" value="Pept_M10_metallopeptidase"/>
</dbReference>
<proteinExistence type="inferred from homology"/>
<dbReference type="InterPro" id="IPR024079">
    <property type="entry name" value="MetalloPept_cat_dom_sf"/>
</dbReference>
<keyword evidence="4" id="KW-0964">Secreted</keyword>
<keyword evidence="7" id="KW-0677">Repeat</keyword>
<dbReference type="RefSeq" id="WP_155441205.1">
    <property type="nucleotide sequence ID" value="NZ_WNLA01000018.1"/>
</dbReference>
<evidence type="ECO:0000256" key="4">
    <source>
        <dbReference type="ARBA" id="ARBA00022525"/>
    </source>
</evidence>
<dbReference type="GO" id="GO:0005509">
    <property type="term" value="F:calcium ion binding"/>
    <property type="evidence" value="ECO:0007669"/>
    <property type="project" value="InterPro"/>
</dbReference>
<dbReference type="EMBL" id="WNLA01000018">
    <property type="protein sequence ID" value="MTW04853.1"/>
    <property type="molecule type" value="Genomic_DNA"/>
</dbReference>
<dbReference type="GO" id="GO:0006508">
    <property type="term" value="P:proteolysis"/>
    <property type="evidence" value="ECO:0007669"/>
    <property type="project" value="UniProtKB-KW"/>
</dbReference>
<dbReference type="PRINTS" id="PR00313">
    <property type="entry name" value="CABNDNGRPT"/>
</dbReference>
<dbReference type="Gene3D" id="1.10.3130.20">
    <property type="entry name" value="Phycobilisome linker domain"/>
    <property type="match status" value="1"/>
</dbReference>
<dbReference type="Gene3D" id="3.40.390.10">
    <property type="entry name" value="Collagenase (Catalytic Domain)"/>
    <property type="match status" value="1"/>
</dbReference>
<evidence type="ECO:0000256" key="6">
    <source>
        <dbReference type="ARBA" id="ARBA00022723"/>
    </source>
</evidence>
<dbReference type="InterPro" id="IPR001343">
    <property type="entry name" value="Hemolysn_Ca-bd"/>
</dbReference>